<dbReference type="EMBL" id="CASHSV030000513">
    <property type="protein sequence ID" value="CAJ2666074.1"/>
    <property type="molecule type" value="Genomic_DNA"/>
</dbReference>
<evidence type="ECO:0000313" key="2">
    <source>
        <dbReference type="Proteomes" id="UP001177021"/>
    </source>
</evidence>
<organism evidence="1 2">
    <name type="scientific">Trifolium pratense</name>
    <name type="common">Red clover</name>
    <dbReference type="NCBI Taxonomy" id="57577"/>
    <lineage>
        <taxon>Eukaryota</taxon>
        <taxon>Viridiplantae</taxon>
        <taxon>Streptophyta</taxon>
        <taxon>Embryophyta</taxon>
        <taxon>Tracheophyta</taxon>
        <taxon>Spermatophyta</taxon>
        <taxon>Magnoliopsida</taxon>
        <taxon>eudicotyledons</taxon>
        <taxon>Gunneridae</taxon>
        <taxon>Pentapetalae</taxon>
        <taxon>rosids</taxon>
        <taxon>fabids</taxon>
        <taxon>Fabales</taxon>
        <taxon>Fabaceae</taxon>
        <taxon>Papilionoideae</taxon>
        <taxon>50 kb inversion clade</taxon>
        <taxon>NPAAA clade</taxon>
        <taxon>Hologalegina</taxon>
        <taxon>IRL clade</taxon>
        <taxon>Trifolieae</taxon>
        <taxon>Trifolium</taxon>
    </lineage>
</organism>
<sequence length="183" mass="21375">MEEEASKKSGGRVFSEKDDLVILSGLADFLSKTGKDPLKHAADFHYFMQEEKSFRSDLSNMQIKRKVRTLKDKFEKSQIFTKPHDKKAFKLFNKIIWRNNDENEAGEENRMDVEGSVAYILNEIFRFDGDIALSKDDAKKGLESIDESLRAEMEEKWRKLRMDEMNLVVTRAQYAKDRARLVL</sequence>
<evidence type="ECO:0000313" key="1">
    <source>
        <dbReference type="EMBL" id="CAJ2666074.1"/>
    </source>
</evidence>
<protein>
    <submittedName>
        <fullName evidence="1">Uncharacterized protein</fullName>
    </submittedName>
</protein>
<accession>A0ACB0LD24</accession>
<keyword evidence="2" id="KW-1185">Reference proteome</keyword>
<comment type="caution">
    <text evidence="1">The sequence shown here is derived from an EMBL/GenBank/DDBJ whole genome shotgun (WGS) entry which is preliminary data.</text>
</comment>
<reference evidence="1" key="1">
    <citation type="submission" date="2023-10" db="EMBL/GenBank/DDBJ databases">
        <authorList>
            <person name="Rodriguez Cubillos JULIANA M."/>
            <person name="De Vega J."/>
        </authorList>
    </citation>
    <scope>NUCLEOTIDE SEQUENCE</scope>
</reference>
<dbReference type="Proteomes" id="UP001177021">
    <property type="component" value="Unassembled WGS sequence"/>
</dbReference>
<name>A0ACB0LD24_TRIPR</name>
<proteinExistence type="predicted"/>
<gene>
    <name evidence="1" type="ORF">MILVUS5_LOCUS30934</name>
</gene>